<gene>
    <name evidence="1" type="ORF">V6N11_051065</name>
</gene>
<keyword evidence="2" id="KW-1185">Reference proteome</keyword>
<comment type="caution">
    <text evidence="1">The sequence shown here is derived from an EMBL/GenBank/DDBJ whole genome shotgun (WGS) entry which is preliminary data.</text>
</comment>
<evidence type="ECO:0008006" key="3">
    <source>
        <dbReference type="Google" id="ProtNLM"/>
    </source>
</evidence>
<dbReference type="Proteomes" id="UP001396334">
    <property type="component" value="Unassembled WGS sequence"/>
</dbReference>
<protein>
    <recommendedName>
        <fullName evidence="3">Reverse transcriptase zinc-binding domain-containing protein</fullName>
    </recommendedName>
</protein>
<evidence type="ECO:0000313" key="1">
    <source>
        <dbReference type="EMBL" id="KAK9007236.1"/>
    </source>
</evidence>
<sequence>MIHILRDCPTAHSVWHRMLQARMHTSFFQGDLTSWIHSNLGLSAMDNDAQWALESIEDMRLLSVAWASHFHTSNRQQQCLNKKEAVSWSPPRTGWFTLTRMDLYPILQG</sequence>
<reference evidence="1 2" key="1">
    <citation type="journal article" date="2024" name="G3 (Bethesda)">
        <title>Genome assembly of Hibiscus sabdariffa L. provides insights into metabolisms of medicinal natural products.</title>
        <authorList>
            <person name="Kim T."/>
        </authorList>
    </citation>
    <scope>NUCLEOTIDE SEQUENCE [LARGE SCALE GENOMIC DNA]</scope>
    <source>
        <strain evidence="1">TK-2024</strain>
        <tissue evidence="1">Old leaves</tissue>
    </source>
</reference>
<accession>A0ABR2R3A4</accession>
<evidence type="ECO:0000313" key="2">
    <source>
        <dbReference type="Proteomes" id="UP001396334"/>
    </source>
</evidence>
<proteinExistence type="predicted"/>
<organism evidence="1 2">
    <name type="scientific">Hibiscus sabdariffa</name>
    <name type="common">roselle</name>
    <dbReference type="NCBI Taxonomy" id="183260"/>
    <lineage>
        <taxon>Eukaryota</taxon>
        <taxon>Viridiplantae</taxon>
        <taxon>Streptophyta</taxon>
        <taxon>Embryophyta</taxon>
        <taxon>Tracheophyta</taxon>
        <taxon>Spermatophyta</taxon>
        <taxon>Magnoliopsida</taxon>
        <taxon>eudicotyledons</taxon>
        <taxon>Gunneridae</taxon>
        <taxon>Pentapetalae</taxon>
        <taxon>rosids</taxon>
        <taxon>malvids</taxon>
        <taxon>Malvales</taxon>
        <taxon>Malvaceae</taxon>
        <taxon>Malvoideae</taxon>
        <taxon>Hibiscus</taxon>
    </lineage>
</organism>
<name>A0ABR2R3A4_9ROSI</name>
<dbReference type="EMBL" id="JBBPBN010000027">
    <property type="protein sequence ID" value="KAK9007236.1"/>
    <property type="molecule type" value="Genomic_DNA"/>
</dbReference>